<organism evidence="2 3">
    <name type="scientific">Suillus plorans</name>
    <dbReference type="NCBI Taxonomy" id="116603"/>
    <lineage>
        <taxon>Eukaryota</taxon>
        <taxon>Fungi</taxon>
        <taxon>Dikarya</taxon>
        <taxon>Basidiomycota</taxon>
        <taxon>Agaricomycotina</taxon>
        <taxon>Agaricomycetes</taxon>
        <taxon>Agaricomycetidae</taxon>
        <taxon>Boletales</taxon>
        <taxon>Suillineae</taxon>
        <taxon>Suillaceae</taxon>
        <taxon>Suillus</taxon>
    </lineage>
</organism>
<evidence type="ECO:0000313" key="3">
    <source>
        <dbReference type="Proteomes" id="UP000719766"/>
    </source>
</evidence>
<protein>
    <submittedName>
        <fullName evidence="2">Uncharacterized protein</fullName>
    </submittedName>
</protein>
<feature type="compositionally biased region" description="Acidic residues" evidence="1">
    <location>
        <begin position="64"/>
        <end position="85"/>
    </location>
</feature>
<dbReference type="EMBL" id="JABBWE010000040">
    <property type="protein sequence ID" value="KAG1791804.1"/>
    <property type="molecule type" value="Genomic_DNA"/>
</dbReference>
<dbReference type="Proteomes" id="UP000719766">
    <property type="component" value="Unassembled WGS sequence"/>
</dbReference>
<evidence type="ECO:0000313" key="2">
    <source>
        <dbReference type="EMBL" id="KAG1791804.1"/>
    </source>
</evidence>
<dbReference type="RefSeq" id="XP_041158542.1">
    <property type="nucleotide sequence ID" value="XM_041306848.1"/>
</dbReference>
<evidence type="ECO:0000256" key="1">
    <source>
        <dbReference type="SAM" id="MobiDB-lite"/>
    </source>
</evidence>
<comment type="caution">
    <text evidence="2">The sequence shown here is derived from an EMBL/GenBank/DDBJ whole genome shotgun (WGS) entry which is preliminary data.</text>
</comment>
<feature type="compositionally biased region" description="Basic and acidic residues" evidence="1">
    <location>
        <begin position="8"/>
        <end position="29"/>
    </location>
</feature>
<sequence>MPRPPTHKTNEAKLQAVREKNQRHYAKDRILKRRRELRVEKTKPSREIRQFEKAVARALKSRDDEDESDTELSETDESSDDENDTPSDLPGCLLALKGIKDEMLSLTDD</sequence>
<keyword evidence="3" id="KW-1185">Reference proteome</keyword>
<reference evidence="2" key="1">
    <citation type="journal article" date="2020" name="New Phytol.">
        <title>Comparative genomics reveals dynamic genome evolution in host specialist ectomycorrhizal fungi.</title>
        <authorList>
            <person name="Lofgren L.A."/>
            <person name="Nguyen N.H."/>
            <person name="Vilgalys R."/>
            <person name="Ruytinx J."/>
            <person name="Liao H.L."/>
            <person name="Branco S."/>
            <person name="Kuo A."/>
            <person name="LaButti K."/>
            <person name="Lipzen A."/>
            <person name="Andreopoulos W."/>
            <person name="Pangilinan J."/>
            <person name="Riley R."/>
            <person name="Hundley H."/>
            <person name="Na H."/>
            <person name="Barry K."/>
            <person name="Grigoriev I.V."/>
            <person name="Stajich J.E."/>
            <person name="Kennedy P.G."/>
        </authorList>
    </citation>
    <scope>NUCLEOTIDE SEQUENCE</scope>
    <source>
        <strain evidence="2">S12</strain>
    </source>
</reference>
<feature type="region of interest" description="Disordered" evidence="1">
    <location>
        <begin position="1"/>
        <end position="30"/>
    </location>
</feature>
<proteinExistence type="predicted"/>
<dbReference type="OrthoDB" id="2621397at2759"/>
<dbReference type="GeneID" id="64600612"/>
<name>A0A9P7AL69_9AGAM</name>
<dbReference type="AlphaFoldDB" id="A0A9P7AL69"/>
<gene>
    <name evidence="2" type="ORF">HD556DRAFT_1444880</name>
</gene>
<accession>A0A9P7AL69</accession>
<feature type="region of interest" description="Disordered" evidence="1">
    <location>
        <begin position="57"/>
        <end position="93"/>
    </location>
</feature>